<evidence type="ECO:0000313" key="2">
    <source>
        <dbReference type="EMBL" id="KRQ96641.1"/>
    </source>
</evidence>
<feature type="domain" description="PilZ" evidence="1">
    <location>
        <begin position="4"/>
        <end position="78"/>
    </location>
</feature>
<dbReference type="AlphaFoldDB" id="A0A0R3KLV3"/>
<dbReference type="SUPFAM" id="SSF141371">
    <property type="entry name" value="PilZ domain-like"/>
    <property type="match status" value="1"/>
</dbReference>
<dbReference type="InterPro" id="IPR009875">
    <property type="entry name" value="PilZ_domain"/>
</dbReference>
<dbReference type="STRING" id="280332.CQ12_09185"/>
<dbReference type="OrthoDB" id="7188320at2"/>
<evidence type="ECO:0000313" key="3">
    <source>
        <dbReference type="Proteomes" id="UP000050863"/>
    </source>
</evidence>
<reference evidence="2 3" key="1">
    <citation type="submission" date="2014-03" db="EMBL/GenBank/DDBJ databases">
        <title>Bradyrhizobium valentinum sp. nov., isolated from effective nodules of Lupinus mariae-josephae, a lupine endemic of basic-lime soils in Eastern Spain.</title>
        <authorList>
            <person name="Duran D."/>
            <person name="Rey L."/>
            <person name="Navarro A."/>
            <person name="Busquets A."/>
            <person name="Imperial J."/>
            <person name="Ruiz-Argueso T."/>
        </authorList>
    </citation>
    <scope>NUCLEOTIDE SEQUENCE [LARGE SCALE GENOMIC DNA]</scope>
    <source>
        <strain evidence="2 3">PAC68</strain>
    </source>
</reference>
<dbReference type="Proteomes" id="UP000050863">
    <property type="component" value="Unassembled WGS sequence"/>
</dbReference>
<keyword evidence="3" id="KW-1185">Reference proteome</keyword>
<proteinExistence type="predicted"/>
<name>A0A0R3KLV3_9BRAD</name>
<comment type="caution">
    <text evidence="2">The sequence shown here is derived from an EMBL/GenBank/DDBJ whole genome shotgun (WGS) entry which is preliminary data.</text>
</comment>
<sequence length="79" mass="8994">MVETRIAPRVRVMKAAKIEYGGDKYVCTVRDISTTGAALDFPDLLRIPNEFTLILPEDGLKLPCHVVWRREYRVGVAFD</sequence>
<dbReference type="RefSeq" id="WP_057839743.1">
    <property type="nucleotide sequence ID" value="NZ_LLXZ01000197.1"/>
</dbReference>
<gene>
    <name evidence="2" type="ORF">CQ12_09185</name>
</gene>
<dbReference type="Pfam" id="PF07238">
    <property type="entry name" value="PilZ"/>
    <property type="match status" value="1"/>
</dbReference>
<dbReference type="Gene3D" id="2.40.10.220">
    <property type="entry name" value="predicted glycosyltransferase like domains"/>
    <property type="match status" value="1"/>
</dbReference>
<accession>A0A0R3KLV3</accession>
<evidence type="ECO:0000259" key="1">
    <source>
        <dbReference type="Pfam" id="PF07238"/>
    </source>
</evidence>
<dbReference type="GO" id="GO:0035438">
    <property type="term" value="F:cyclic-di-GMP binding"/>
    <property type="evidence" value="ECO:0007669"/>
    <property type="project" value="InterPro"/>
</dbReference>
<organism evidence="2 3">
    <name type="scientific">Bradyrhizobium jicamae</name>
    <dbReference type="NCBI Taxonomy" id="280332"/>
    <lineage>
        <taxon>Bacteria</taxon>
        <taxon>Pseudomonadati</taxon>
        <taxon>Pseudomonadota</taxon>
        <taxon>Alphaproteobacteria</taxon>
        <taxon>Hyphomicrobiales</taxon>
        <taxon>Nitrobacteraceae</taxon>
        <taxon>Bradyrhizobium</taxon>
    </lineage>
</organism>
<protein>
    <submittedName>
        <fullName evidence="2">Pilus assembly protein PilZ</fullName>
    </submittedName>
</protein>
<dbReference type="EMBL" id="LLXZ01000197">
    <property type="protein sequence ID" value="KRQ96641.1"/>
    <property type="molecule type" value="Genomic_DNA"/>
</dbReference>